<reference evidence="1 2" key="1">
    <citation type="submission" date="2016-10" db="EMBL/GenBank/DDBJ databases">
        <title>Genome sequencing of Aspergillus oryzae BCC7051.</title>
        <authorList>
            <person name="Thammarongtham C."/>
            <person name="Vorapreeda T."/>
            <person name="Nookaew I."/>
            <person name="Srisuk T."/>
            <person name="Land M."/>
            <person name="Jeennor S."/>
            <person name="Laoteng K."/>
        </authorList>
    </citation>
    <scope>NUCLEOTIDE SEQUENCE [LARGE SCALE GENOMIC DNA]</scope>
    <source>
        <strain evidence="1 2">BCC7051</strain>
    </source>
</reference>
<name>A0A1S9DHL3_ASPOZ</name>
<dbReference type="EMBL" id="MKZY01000005">
    <property type="protein sequence ID" value="OOO08374.1"/>
    <property type="molecule type" value="Genomic_DNA"/>
</dbReference>
<organism evidence="1 2">
    <name type="scientific">Aspergillus oryzae</name>
    <name type="common">Yellow koji mold</name>
    <dbReference type="NCBI Taxonomy" id="5062"/>
    <lineage>
        <taxon>Eukaryota</taxon>
        <taxon>Fungi</taxon>
        <taxon>Dikarya</taxon>
        <taxon>Ascomycota</taxon>
        <taxon>Pezizomycotina</taxon>
        <taxon>Eurotiomycetes</taxon>
        <taxon>Eurotiomycetidae</taxon>
        <taxon>Eurotiales</taxon>
        <taxon>Aspergillaceae</taxon>
        <taxon>Aspergillus</taxon>
        <taxon>Aspergillus subgen. Circumdati</taxon>
    </lineage>
</organism>
<dbReference type="VEuPathDB" id="FungiDB:AO090701001221"/>
<dbReference type="AlphaFoldDB" id="A0A1S9DHL3"/>
<dbReference type="Pfam" id="PF12585">
    <property type="entry name" value="DUF3759"/>
    <property type="match status" value="1"/>
</dbReference>
<protein>
    <recommendedName>
        <fullName evidence="3">CipC protein</fullName>
    </recommendedName>
</protein>
<comment type="caution">
    <text evidence="1">The sequence shown here is derived from an EMBL/GenBank/DDBJ whole genome shotgun (WGS) entry which is preliminary data.</text>
</comment>
<dbReference type="OrthoDB" id="9895617at2759"/>
<dbReference type="Proteomes" id="UP000190312">
    <property type="component" value="Unassembled WGS sequence"/>
</dbReference>
<proteinExistence type="predicted"/>
<dbReference type="InterPro" id="IPR022234">
    <property type="entry name" value="DUF3759"/>
</dbReference>
<sequence>MGLLDYIQGQGHDDAYEQVNNAPHKAQLSHELIAAAASYETAKAYENHVAANGKPPTHAQAKEFLAAVTGAFIDRTVETKGLDYIDAERAKHKATEDAQDALVGSGEY</sequence>
<dbReference type="PANTHER" id="PTHR37450">
    <property type="entry name" value="CIPC PROTEIN"/>
    <property type="match status" value="1"/>
</dbReference>
<evidence type="ECO:0000313" key="1">
    <source>
        <dbReference type="EMBL" id="OOO08374.1"/>
    </source>
</evidence>
<gene>
    <name evidence="1" type="ORF">OAory_01096700</name>
</gene>
<evidence type="ECO:0000313" key="2">
    <source>
        <dbReference type="Proteomes" id="UP000190312"/>
    </source>
</evidence>
<dbReference type="PANTHER" id="PTHR37450:SF1">
    <property type="entry name" value="CIPC PROTEIN"/>
    <property type="match status" value="1"/>
</dbReference>
<evidence type="ECO:0008006" key="3">
    <source>
        <dbReference type="Google" id="ProtNLM"/>
    </source>
</evidence>
<accession>A0A1S9DHL3</accession>